<evidence type="ECO:0000313" key="2">
    <source>
        <dbReference type="EMBL" id="TPX17210.1"/>
    </source>
</evidence>
<dbReference type="InParanoid" id="A0A507BKH8"/>
<comment type="caution">
    <text evidence="2">The sequence shown here is derived from an EMBL/GenBank/DDBJ whole genome shotgun (WGS) entry which is preliminary data.</text>
</comment>
<name>A0A507BKH8_9PEZI</name>
<accession>A0A507BKH8</accession>
<dbReference type="SMART" id="SM00256">
    <property type="entry name" value="FBOX"/>
    <property type="match status" value="1"/>
</dbReference>
<dbReference type="GO" id="GO:0000209">
    <property type="term" value="P:protein polyubiquitination"/>
    <property type="evidence" value="ECO:0007669"/>
    <property type="project" value="TreeGrafter"/>
</dbReference>
<dbReference type="PROSITE" id="PS50181">
    <property type="entry name" value="FBOX"/>
    <property type="match status" value="1"/>
</dbReference>
<dbReference type="Gene3D" id="1.20.1280.50">
    <property type="match status" value="1"/>
</dbReference>
<dbReference type="OrthoDB" id="3219396at2759"/>
<dbReference type="AlphaFoldDB" id="A0A507BKH8"/>
<dbReference type="InterPro" id="IPR001810">
    <property type="entry name" value="F-box_dom"/>
</dbReference>
<evidence type="ECO:0000259" key="1">
    <source>
        <dbReference type="PROSITE" id="PS50181"/>
    </source>
</evidence>
<dbReference type="EMBL" id="SKBQ01000014">
    <property type="protein sequence ID" value="TPX17210.1"/>
    <property type="molecule type" value="Genomic_DNA"/>
</dbReference>
<organism evidence="2 3">
    <name type="scientific">Thyridium curvatum</name>
    <dbReference type="NCBI Taxonomy" id="1093900"/>
    <lineage>
        <taxon>Eukaryota</taxon>
        <taxon>Fungi</taxon>
        <taxon>Dikarya</taxon>
        <taxon>Ascomycota</taxon>
        <taxon>Pezizomycotina</taxon>
        <taxon>Sordariomycetes</taxon>
        <taxon>Sordariomycetidae</taxon>
        <taxon>Thyridiales</taxon>
        <taxon>Thyridiaceae</taxon>
        <taxon>Thyridium</taxon>
    </lineage>
</organism>
<dbReference type="GeneID" id="41970775"/>
<reference evidence="2 3" key="1">
    <citation type="submission" date="2019-06" db="EMBL/GenBank/DDBJ databases">
        <title>Draft genome sequence of the filamentous fungus Phialemoniopsis curvata isolated from diesel fuel.</title>
        <authorList>
            <person name="Varaljay V.A."/>
            <person name="Lyon W.J."/>
            <person name="Crouch A.L."/>
            <person name="Drake C.E."/>
            <person name="Hollomon J.M."/>
            <person name="Nadeau L.J."/>
            <person name="Nunn H.S."/>
            <person name="Stevenson B.S."/>
            <person name="Bojanowski C.L."/>
            <person name="Crookes-Goodson W.J."/>
        </authorList>
    </citation>
    <scope>NUCLEOTIDE SEQUENCE [LARGE SCALE GENOMIC DNA]</scope>
    <source>
        <strain evidence="2 3">D216</strain>
    </source>
</reference>
<dbReference type="InterPro" id="IPR036047">
    <property type="entry name" value="F-box-like_dom_sf"/>
</dbReference>
<proteinExistence type="predicted"/>
<protein>
    <recommendedName>
        <fullName evidence="1">F-box domain-containing protein</fullName>
    </recommendedName>
</protein>
<sequence length="657" mass="72679">MARATLTGLPEEILLQILSLLEPPELTRLQLTSRVLRSLARDDNLWRARCFDQSLFLETLDRRRRIHALIENEKGQDPLPQPGFPLGLGHNGSIFGGESEDHESRKRERVRIMANWDPSYPSEKVSWYDEYIQRHAPIAVSWLQQPQIRDGSLADVIEARGLALYRPNRSPEQNGTRDVLYAVSPLDDGSVCLWDVNGTEGRRGAVVSKSRPGILFIDGPSADNSRRSKRVDSGVTECVAVDSVRHRAYFAVQSRMYQNPQHPTTPSCTPLTRGLGPDLIEVDLQRLSVVGCESFPWSITALSTAHHNLPLTVGTSLGIHMHDFRAPSSLAPDPRDGIDEFDVTGAQEYYERSLRVIFDDDPLPPYAPLSQPGPLSILHLQRPGAEADISDDVFVAGRFSNILHYDRRKFPSIQGSIHSGARLCAMTSLPFPYSTVDSELRRAGQLSVNKVAKSKSMTGGRTLIACGEYNTKGSLELYGLSPSSEASTMAAGGLQQSTLKNRQTSSQSKLLSVANHGTRLVFSDGSGLIKWFERDGCTEVRRHRIGHCEGAQGPSLFASMPGSDDIARKILCTSSGVDNGRVNDNDLLFWTGEKLGLVGFSSQPGFKADDFEEVVKTAEEEAREAEERQYHDRMRQALERQADDVRLVTNLGFGTSV</sequence>
<dbReference type="RefSeq" id="XP_030998921.1">
    <property type="nucleotide sequence ID" value="XM_031137616.1"/>
</dbReference>
<dbReference type="InterPro" id="IPR039719">
    <property type="entry name" value="FBXO28"/>
</dbReference>
<evidence type="ECO:0000313" key="3">
    <source>
        <dbReference type="Proteomes" id="UP000319257"/>
    </source>
</evidence>
<dbReference type="PANTHER" id="PTHR13252">
    <property type="entry name" value="F-BOX ONLY PROTEIN 28"/>
    <property type="match status" value="1"/>
</dbReference>
<dbReference type="Pfam" id="PF12937">
    <property type="entry name" value="F-box-like"/>
    <property type="match status" value="1"/>
</dbReference>
<gene>
    <name evidence="2" type="ORF">E0L32_003328</name>
</gene>
<keyword evidence="3" id="KW-1185">Reference proteome</keyword>
<feature type="domain" description="F-box" evidence="1">
    <location>
        <begin position="3"/>
        <end position="49"/>
    </location>
</feature>
<dbReference type="SUPFAM" id="SSF81383">
    <property type="entry name" value="F-box domain"/>
    <property type="match status" value="1"/>
</dbReference>
<dbReference type="Proteomes" id="UP000319257">
    <property type="component" value="Unassembled WGS sequence"/>
</dbReference>
<dbReference type="PANTHER" id="PTHR13252:SF9">
    <property type="entry name" value="F-BOX ONLY PROTEIN 28"/>
    <property type="match status" value="1"/>
</dbReference>
<dbReference type="STRING" id="1093900.A0A507BKH8"/>